<evidence type="ECO:0000313" key="3">
    <source>
        <dbReference type="Proteomes" id="UP000239001"/>
    </source>
</evidence>
<organism evidence="2 3">
    <name type="scientific">Aphanothece hegewaldii CCALA 016</name>
    <dbReference type="NCBI Taxonomy" id="2107694"/>
    <lineage>
        <taxon>Bacteria</taxon>
        <taxon>Bacillati</taxon>
        <taxon>Cyanobacteriota</taxon>
        <taxon>Cyanophyceae</taxon>
        <taxon>Oscillatoriophycideae</taxon>
        <taxon>Chroococcales</taxon>
        <taxon>Aphanothecaceae</taxon>
        <taxon>Aphanothece</taxon>
    </lineage>
</organism>
<keyword evidence="3" id="KW-1185">Reference proteome</keyword>
<dbReference type="AlphaFoldDB" id="A0A2T1M3F1"/>
<feature type="domain" description="DUF2382" evidence="1">
    <location>
        <begin position="88"/>
        <end position="196"/>
    </location>
</feature>
<comment type="caution">
    <text evidence="2">The sequence shown here is derived from an EMBL/GenBank/DDBJ whole genome shotgun (WGS) entry which is preliminary data.</text>
</comment>
<reference evidence="2 3" key="2">
    <citation type="submission" date="2018-03" db="EMBL/GenBank/DDBJ databases">
        <authorList>
            <person name="Keele B.F."/>
        </authorList>
    </citation>
    <scope>NUCLEOTIDE SEQUENCE [LARGE SCALE GENOMIC DNA]</scope>
    <source>
        <strain evidence="2 3">CCALA 016</strain>
    </source>
</reference>
<dbReference type="Pfam" id="PF09557">
    <property type="entry name" value="DUF2382"/>
    <property type="match status" value="1"/>
</dbReference>
<proteinExistence type="predicted"/>
<accession>A0A2T1M3F1</accession>
<evidence type="ECO:0000259" key="1">
    <source>
        <dbReference type="Pfam" id="PF09557"/>
    </source>
</evidence>
<name>A0A2T1M3F1_9CHRO</name>
<reference evidence="2 3" key="1">
    <citation type="submission" date="2018-03" db="EMBL/GenBank/DDBJ databases">
        <title>The ancient ancestry and fast evolution of plastids.</title>
        <authorList>
            <person name="Moore K.R."/>
            <person name="Magnabosco C."/>
            <person name="Momper L."/>
            <person name="Gold D.A."/>
            <person name="Bosak T."/>
            <person name="Fournier G.P."/>
        </authorList>
    </citation>
    <scope>NUCLEOTIDE SEQUENCE [LARGE SCALE GENOMIC DNA]</scope>
    <source>
        <strain evidence="2 3">CCALA 016</strain>
    </source>
</reference>
<evidence type="ECO:0000313" key="2">
    <source>
        <dbReference type="EMBL" id="PSF39373.1"/>
    </source>
</evidence>
<dbReference type="OrthoDB" id="5569583at2"/>
<dbReference type="EMBL" id="PXOH01000001">
    <property type="protein sequence ID" value="PSF39373.1"/>
    <property type="molecule type" value="Genomic_DNA"/>
</dbReference>
<gene>
    <name evidence="2" type="ORF">C7H19_00880</name>
</gene>
<dbReference type="Proteomes" id="UP000239001">
    <property type="component" value="Unassembled WGS sequence"/>
</dbReference>
<dbReference type="InterPro" id="IPR019060">
    <property type="entry name" value="DUF2382"/>
</dbReference>
<sequence>MQLLIKECSIVQIVRNDGQLATVTQRISRMGSPDQLVLSFDDGTSLTIAEDVLIQNEDGTYLIPLDQTMLTDMELASLDNNEQIVVPVIKEELQVTKESVERSMVRVTTKVDSHEEVIDEPLLYEWVSVDRVPVNQLIENIPDVREENGVMVIPIIEEVLVIEKKILLREEVRLTKHKATVRKPQRVVLRSQMVEIERFPTETTDNPSI</sequence>
<protein>
    <recommendedName>
        <fullName evidence="1">DUF2382 domain-containing protein</fullName>
    </recommendedName>
</protein>